<dbReference type="InterPro" id="IPR000424">
    <property type="entry name" value="Primosome_PriB/ssb"/>
</dbReference>
<dbReference type="AlphaFoldDB" id="A0A417XTV0"/>
<organism evidence="3 4">
    <name type="scientific">Nocardioides immobilis</name>
    <dbReference type="NCBI Taxonomy" id="2049295"/>
    <lineage>
        <taxon>Bacteria</taxon>
        <taxon>Bacillati</taxon>
        <taxon>Actinomycetota</taxon>
        <taxon>Actinomycetes</taxon>
        <taxon>Propionibacteriales</taxon>
        <taxon>Nocardioidaceae</taxon>
        <taxon>Nocardioides</taxon>
    </lineage>
</organism>
<evidence type="ECO:0000313" key="4">
    <source>
        <dbReference type="Proteomes" id="UP000283644"/>
    </source>
</evidence>
<evidence type="ECO:0000313" key="3">
    <source>
        <dbReference type="EMBL" id="RHW23725.1"/>
    </source>
</evidence>
<keyword evidence="1 2" id="KW-0238">DNA-binding</keyword>
<sequence>MANAPRTQEDPMSTFVAFAGNLAKEPELLYTQDDKPFISCRVLVSRRVTHDVGEWVDAEPTAHNVKIYGTFANHVHDSAGRGTPIAVQGVGQTETWTDMETGRKRTRDDVVVDHRFGNVAVSLRRNSVRLERVAPAADAAN</sequence>
<protein>
    <submittedName>
        <fullName evidence="3">Single-stranded DNA-binding protein</fullName>
    </submittedName>
</protein>
<dbReference type="Pfam" id="PF00436">
    <property type="entry name" value="SSB"/>
    <property type="match status" value="1"/>
</dbReference>
<dbReference type="Gene3D" id="2.40.50.140">
    <property type="entry name" value="Nucleic acid-binding proteins"/>
    <property type="match status" value="1"/>
</dbReference>
<dbReference type="EMBL" id="QXGH01000041">
    <property type="protein sequence ID" value="RHW23725.1"/>
    <property type="molecule type" value="Genomic_DNA"/>
</dbReference>
<reference evidence="3 4" key="1">
    <citation type="submission" date="2018-09" db="EMBL/GenBank/DDBJ databases">
        <title>Genome sequencing of Nocardioides immobilis CCTCC AB 2017083 for comparison to Nocardioides silvaticus.</title>
        <authorList>
            <person name="Li C."/>
            <person name="Wang G."/>
        </authorList>
    </citation>
    <scope>NUCLEOTIDE SEQUENCE [LARGE SCALE GENOMIC DNA]</scope>
    <source>
        <strain evidence="3 4">CCTCC AB 2017083</strain>
    </source>
</reference>
<dbReference type="GO" id="GO:0003697">
    <property type="term" value="F:single-stranded DNA binding"/>
    <property type="evidence" value="ECO:0007669"/>
    <property type="project" value="InterPro"/>
</dbReference>
<dbReference type="PROSITE" id="PS50935">
    <property type="entry name" value="SSB"/>
    <property type="match status" value="1"/>
</dbReference>
<evidence type="ECO:0000256" key="2">
    <source>
        <dbReference type="PROSITE-ProRule" id="PRU00252"/>
    </source>
</evidence>
<evidence type="ECO:0000256" key="1">
    <source>
        <dbReference type="ARBA" id="ARBA00023125"/>
    </source>
</evidence>
<dbReference type="Proteomes" id="UP000283644">
    <property type="component" value="Unassembled WGS sequence"/>
</dbReference>
<dbReference type="CDD" id="cd04496">
    <property type="entry name" value="SSB_OBF"/>
    <property type="match status" value="1"/>
</dbReference>
<accession>A0A417XTV0</accession>
<dbReference type="InterPro" id="IPR012340">
    <property type="entry name" value="NA-bd_OB-fold"/>
</dbReference>
<keyword evidence="4" id="KW-1185">Reference proteome</keyword>
<comment type="caution">
    <text evidence="3">The sequence shown here is derived from an EMBL/GenBank/DDBJ whole genome shotgun (WGS) entry which is preliminary data.</text>
</comment>
<gene>
    <name evidence="3" type="ORF">D0Z08_28365</name>
</gene>
<dbReference type="SUPFAM" id="SSF50249">
    <property type="entry name" value="Nucleic acid-binding proteins"/>
    <property type="match status" value="1"/>
</dbReference>
<proteinExistence type="predicted"/>
<name>A0A417XTV0_9ACTN</name>
<dbReference type="OrthoDB" id="9809878at2"/>